<reference evidence="10 11" key="1">
    <citation type="submission" date="2018-01" db="EMBL/GenBank/DDBJ databases">
        <title>G. obscuriglobus.</title>
        <authorList>
            <person name="Franke J."/>
            <person name="Blomberg W."/>
            <person name="Selmecki A."/>
        </authorList>
    </citation>
    <scope>NUCLEOTIDE SEQUENCE [LARGE SCALE GENOMIC DNA]</scope>
    <source>
        <strain evidence="10 11">DSM 5831</strain>
    </source>
</reference>
<dbReference type="PRINTS" id="PR00344">
    <property type="entry name" value="BCTRLSENSOR"/>
</dbReference>
<name>A0A2Z3GSB9_9BACT</name>
<dbReference type="InterPro" id="IPR005467">
    <property type="entry name" value="His_kinase_dom"/>
</dbReference>
<feature type="domain" description="Histidine kinase" evidence="9">
    <location>
        <begin position="205"/>
        <end position="420"/>
    </location>
</feature>
<keyword evidence="8" id="KW-0902">Two-component regulatory system</keyword>
<keyword evidence="5" id="KW-0547">Nucleotide-binding</keyword>
<dbReference type="SMART" id="SM00388">
    <property type="entry name" value="HisKA"/>
    <property type="match status" value="1"/>
</dbReference>
<sequence length="441" mass="47346">MTSPHSVPGPSRATEIARLELARLAPSEPLDAVFRRACELCADALTVERVGVWLFIDNGGALRCANLFERSKKEHSAGTMLRVADFPAYFTSISIRKAVPAEVAGTEPWTAELAARYLRPLGIGSILDAGIFVDGELVGVLCHEHVGLPREWTTEARDFVGSMADLLALRIQSAEVRELRAAFLTQDERSVAHEKAAALEQLAAGVAHDFRNLLTVFLGYGGLLARRDDLPHDARKQAKDIVTAAEQGTALAKGLLEFAHPQTAPPAVLDLGAVAAEFMPVLKAAIGSKYKIQYTQPDELGQVFIEKGQFTRLLLNLAVNASEAMPAGGLVAIRLAPVKLTGNPSYLGRFVLLEVTDTGSGIDAETQRRMFDPYFTTKSKGTGLGLAIVRRIVDRVGGLIRVESSESKGTTFRVFFPRVGASTGGTALFPILPPQPGAEPA</sequence>
<keyword evidence="7" id="KW-0067">ATP-binding</keyword>
<protein>
    <recommendedName>
        <fullName evidence="2">histidine kinase</fullName>
        <ecNumber evidence="2">2.7.13.3</ecNumber>
    </recommendedName>
</protein>
<dbReference type="Gene3D" id="3.30.450.40">
    <property type="match status" value="1"/>
</dbReference>
<dbReference type="InterPro" id="IPR003594">
    <property type="entry name" value="HATPase_dom"/>
</dbReference>
<evidence type="ECO:0000256" key="4">
    <source>
        <dbReference type="ARBA" id="ARBA00022679"/>
    </source>
</evidence>
<dbReference type="InterPro" id="IPR029016">
    <property type="entry name" value="GAF-like_dom_sf"/>
</dbReference>
<dbReference type="GO" id="GO:0005524">
    <property type="term" value="F:ATP binding"/>
    <property type="evidence" value="ECO:0007669"/>
    <property type="project" value="UniProtKB-KW"/>
</dbReference>
<dbReference type="RefSeq" id="WP_010040437.1">
    <property type="nucleotide sequence ID" value="NZ_CP025958.1"/>
</dbReference>
<dbReference type="Pfam" id="PF00512">
    <property type="entry name" value="HisKA"/>
    <property type="match status" value="1"/>
</dbReference>
<comment type="catalytic activity">
    <reaction evidence="1">
        <text>ATP + protein L-histidine = ADP + protein N-phospho-L-histidine.</text>
        <dbReference type="EC" id="2.7.13.3"/>
    </reaction>
</comment>
<gene>
    <name evidence="10" type="ORF">C1280_03900</name>
</gene>
<dbReference type="KEGG" id="gog:C1280_03900"/>
<evidence type="ECO:0000313" key="10">
    <source>
        <dbReference type="EMBL" id="AWM36238.1"/>
    </source>
</evidence>
<dbReference type="EC" id="2.7.13.3" evidence="2"/>
<dbReference type="SMART" id="SM00387">
    <property type="entry name" value="HATPase_c"/>
    <property type="match status" value="1"/>
</dbReference>
<dbReference type="InterPro" id="IPR003018">
    <property type="entry name" value="GAF"/>
</dbReference>
<keyword evidence="6" id="KW-0418">Kinase</keyword>
<proteinExistence type="predicted"/>
<dbReference type="InterPro" id="IPR036097">
    <property type="entry name" value="HisK_dim/P_sf"/>
</dbReference>
<evidence type="ECO:0000256" key="8">
    <source>
        <dbReference type="ARBA" id="ARBA00023012"/>
    </source>
</evidence>
<dbReference type="InterPro" id="IPR004358">
    <property type="entry name" value="Sig_transdc_His_kin-like_C"/>
</dbReference>
<evidence type="ECO:0000256" key="7">
    <source>
        <dbReference type="ARBA" id="ARBA00022840"/>
    </source>
</evidence>
<dbReference type="EMBL" id="CP025958">
    <property type="protein sequence ID" value="AWM36238.1"/>
    <property type="molecule type" value="Genomic_DNA"/>
</dbReference>
<dbReference type="SMART" id="SM00065">
    <property type="entry name" value="GAF"/>
    <property type="match status" value="1"/>
</dbReference>
<dbReference type="CDD" id="cd00082">
    <property type="entry name" value="HisKA"/>
    <property type="match status" value="1"/>
</dbReference>
<dbReference type="Gene3D" id="1.10.287.130">
    <property type="match status" value="1"/>
</dbReference>
<organism evidence="10 11">
    <name type="scientific">Gemmata obscuriglobus</name>
    <dbReference type="NCBI Taxonomy" id="114"/>
    <lineage>
        <taxon>Bacteria</taxon>
        <taxon>Pseudomonadati</taxon>
        <taxon>Planctomycetota</taxon>
        <taxon>Planctomycetia</taxon>
        <taxon>Gemmatales</taxon>
        <taxon>Gemmataceae</taxon>
        <taxon>Gemmata</taxon>
    </lineage>
</organism>
<dbReference type="GO" id="GO:0000155">
    <property type="term" value="F:phosphorelay sensor kinase activity"/>
    <property type="evidence" value="ECO:0007669"/>
    <property type="project" value="InterPro"/>
</dbReference>
<keyword evidence="11" id="KW-1185">Reference proteome</keyword>
<dbReference type="Pfam" id="PF02518">
    <property type="entry name" value="HATPase_c"/>
    <property type="match status" value="1"/>
</dbReference>
<dbReference type="SUPFAM" id="SSF47384">
    <property type="entry name" value="Homodimeric domain of signal transducing histidine kinase"/>
    <property type="match status" value="1"/>
</dbReference>
<keyword evidence="3" id="KW-0597">Phosphoprotein</keyword>
<dbReference type="PROSITE" id="PS50109">
    <property type="entry name" value="HIS_KIN"/>
    <property type="match status" value="1"/>
</dbReference>
<dbReference type="PANTHER" id="PTHR43065">
    <property type="entry name" value="SENSOR HISTIDINE KINASE"/>
    <property type="match status" value="1"/>
</dbReference>
<dbReference type="SUPFAM" id="SSF55874">
    <property type="entry name" value="ATPase domain of HSP90 chaperone/DNA topoisomerase II/histidine kinase"/>
    <property type="match status" value="1"/>
</dbReference>
<dbReference type="PANTHER" id="PTHR43065:SF46">
    <property type="entry name" value="C4-DICARBOXYLATE TRANSPORT SENSOR PROTEIN DCTB"/>
    <property type="match status" value="1"/>
</dbReference>
<dbReference type="Gene3D" id="3.30.565.10">
    <property type="entry name" value="Histidine kinase-like ATPase, C-terminal domain"/>
    <property type="match status" value="1"/>
</dbReference>
<dbReference type="OrthoDB" id="2521613at2"/>
<dbReference type="InterPro" id="IPR036890">
    <property type="entry name" value="HATPase_C_sf"/>
</dbReference>
<evidence type="ECO:0000256" key="3">
    <source>
        <dbReference type="ARBA" id="ARBA00022553"/>
    </source>
</evidence>
<dbReference type="InterPro" id="IPR003661">
    <property type="entry name" value="HisK_dim/P_dom"/>
</dbReference>
<dbReference type="Pfam" id="PF01590">
    <property type="entry name" value="GAF"/>
    <property type="match status" value="1"/>
</dbReference>
<dbReference type="AlphaFoldDB" id="A0A2Z3GSB9"/>
<keyword evidence="4" id="KW-0808">Transferase</keyword>
<dbReference type="SUPFAM" id="SSF55781">
    <property type="entry name" value="GAF domain-like"/>
    <property type="match status" value="1"/>
</dbReference>
<evidence type="ECO:0000259" key="9">
    <source>
        <dbReference type="PROSITE" id="PS50109"/>
    </source>
</evidence>
<evidence type="ECO:0000256" key="1">
    <source>
        <dbReference type="ARBA" id="ARBA00000085"/>
    </source>
</evidence>
<dbReference type="Proteomes" id="UP000245802">
    <property type="component" value="Chromosome"/>
</dbReference>
<accession>A0A2Z3GSB9</accession>
<evidence type="ECO:0000256" key="2">
    <source>
        <dbReference type="ARBA" id="ARBA00012438"/>
    </source>
</evidence>
<evidence type="ECO:0000256" key="6">
    <source>
        <dbReference type="ARBA" id="ARBA00022777"/>
    </source>
</evidence>
<evidence type="ECO:0000313" key="11">
    <source>
        <dbReference type="Proteomes" id="UP000245802"/>
    </source>
</evidence>
<evidence type="ECO:0000256" key="5">
    <source>
        <dbReference type="ARBA" id="ARBA00022741"/>
    </source>
</evidence>